<reference evidence="4 5" key="1">
    <citation type="submission" date="2013-03" db="EMBL/GenBank/DDBJ databases">
        <title>The Genome Sequence of Enterococcus sulfureus ATCC_49903 (PacBio/Illumina hybrid assembly).</title>
        <authorList>
            <consortium name="The Broad Institute Genomics Platform"/>
            <consortium name="The Broad Institute Genome Sequencing Center for Infectious Disease"/>
            <person name="Earl A."/>
            <person name="Russ C."/>
            <person name="Gilmore M."/>
            <person name="Surin D."/>
            <person name="Walker B."/>
            <person name="Young S."/>
            <person name="Zeng Q."/>
            <person name="Gargeya S."/>
            <person name="Fitzgerald M."/>
            <person name="Haas B."/>
            <person name="Abouelleil A."/>
            <person name="Allen A.W."/>
            <person name="Alvarado L."/>
            <person name="Arachchi H.M."/>
            <person name="Berlin A.M."/>
            <person name="Chapman S.B."/>
            <person name="Gainer-Dewar J."/>
            <person name="Goldberg J."/>
            <person name="Griggs A."/>
            <person name="Gujja S."/>
            <person name="Hansen M."/>
            <person name="Howarth C."/>
            <person name="Imamovic A."/>
            <person name="Ireland A."/>
            <person name="Larimer J."/>
            <person name="McCowan C."/>
            <person name="Murphy C."/>
            <person name="Pearson M."/>
            <person name="Poon T.W."/>
            <person name="Priest M."/>
            <person name="Roberts A."/>
            <person name="Saif S."/>
            <person name="Shea T."/>
            <person name="Sisk P."/>
            <person name="Sykes S."/>
            <person name="Wortman J."/>
            <person name="Nusbaum C."/>
            <person name="Birren B."/>
        </authorList>
    </citation>
    <scope>NUCLEOTIDE SEQUENCE [LARGE SCALE GENOMIC DNA]</scope>
    <source>
        <strain evidence="4 5">ATCC 49903</strain>
    </source>
</reference>
<dbReference type="RefSeq" id="WP_016186107.1">
    <property type="nucleotide sequence ID" value="NZ_ASWO01000003.1"/>
</dbReference>
<accession>S0L4T8</accession>
<dbReference type="PANTHER" id="PTHR35527:SF2">
    <property type="entry name" value="HYDROLASE"/>
    <property type="match status" value="1"/>
</dbReference>
<dbReference type="EMBL" id="ASWO01000003">
    <property type="protein sequence ID" value="EOT86166.1"/>
    <property type="molecule type" value="Genomic_DNA"/>
</dbReference>
<evidence type="ECO:0000313" key="5">
    <source>
        <dbReference type="Proteomes" id="UP000015961"/>
    </source>
</evidence>
<dbReference type="PANTHER" id="PTHR35527">
    <property type="entry name" value="CHOLOYLGLYCINE HYDROLASE"/>
    <property type="match status" value="1"/>
</dbReference>
<protein>
    <recommendedName>
        <fullName evidence="3">Choloylglycine hydrolase/NAAA C-terminal domain-containing protein</fullName>
    </recommendedName>
</protein>
<organism evidence="4 5">
    <name type="scientific">Enterococcus sulfureus ATCC 49903</name>
    <dbReference type="NCBI Taxonomy" id="1140003"/>
    <lineage>
        <taxon>Bacteria</taxon>
        <taxon>Bacillati</taxon>
        <taxon>Bacillota</taxon>
        <taxon>Bacilli</taxon>
        <taxon>Lactobacillales</taxon>
        <taxon>Enterococcaceae</taxon>
        <taxon>Enterococcus</taxon>
    </lineage>
</organism>
<dbReference type="Gene3D" id="3.60.60.10">
    <property type="entry name" value="Penicillin V Acylase, Chain A"/>
    <property type="match status" value="1"/>
</dbReference>
<evidence type="ECO:0000313" key="4">
    <source>
        <dbReference type="EMBL" id="EOT86166.1"/>
    </source>
</evidence>
<dbReference type="InterPro" id="IPR052193">
    <property type="entry name" value="Peptidase_C59"/>
</dbReference>
<sequence>MCTSFTLQDADTTIVARTMDFGFELDGRPVVFPRNYLFHTQLGREISFPYGFMGTGNPKMGDLLADGINEKGVTVMELYFPNEAVYQEQSDATKLNLAPHELLMWILGTIDSVASLKQNITTIQLVAAKNPILQVVLPLHFIVSDETGETIVLESSAKGLELKENPVNVMTNSPELEWHLKNLNNYIGLQTQNFATKNFQELTAHPFGQGSGTFGLPGGFTGPERFVRMAFLRANIQTEQGYDALLANTLSLLETVTIPKGVNIKNDGSIDYTQYKAFYDTKKRSYFFRPYTQSETYQLTLTEELLSLEEPKDFPITQDFVTHIL</sequence>
<dbReference type="Proteomes" id="UP000015961">
    <property type="component" value="Unassembled WGS sequence"/>
</dbReference>
<keyword evidence="5" id="KW-1185">Reference proteome</keyword>
<evidence type="ECO:0000259" key="3">
    <source>
        <dbReference type="Pfam" id="PF02275"/>
    </source>
</evidence>
<keyword evidence="2" id="KW-0378">Hydrolase</keyword>
<evidence type="ECO:0000256" key="1">
    <source>
        <dbReference type="ARBA" id="ARBA00006625"/>
    </source>
</evidence>
<name>S0L4T8_9ENTE</name>
<proteinExistence type="inferred from homology"/>
<dbReference type="InterPro" id="IPR029132">
    <property type="entry name" value="CBAH/NAAA_C"/>
</dbReference>
<dbReference type="PATRIC" id="fig|1140003.3.peg.1609"/>
<comment type="similarity">
    <text evidence="1">Belongs to the peptidase C59 family.</text>
</comment>
<dbReference type="Pfam" id="PF02275">
    <property type="entry name" value="CBAH"/>
    <property type="match status" value="1"/>
</dbReference>
<dbReference type="GO" id="GO:0016787">
    <property type="term" value="F:hydrolase activity"/>
    <property type="evidence" value="ECO:0007669"/>
    <property type="project" value="UniProtKB-KW"/>
</dbReference>
<dbReference type="InterPro" id="IPR029055">
    <property type="entry name" value="Ntn_hydrolases_N"/>
</dbReference>
<dbReference type="OrthoDB" id="9794717at2"/>
<dbReference type="SUPFAM" id="SSF56235">
    <property type="entry name" value="N-terminal nucleophile aminohydrolases (Ntn hydrolases)"/>
    <property type="match status" value="1"/>
</dbReference>
<evidence type="ECO:0000256" key="2">
    <source>
        <dbReference type="ARBA" id="ARBA00022801"/>
    </source>
</evidence>
<gene>
    <name evidence="4" type="ORF">I573_00919</name>
</gene>
<comment type="caution">
    <text evidence="4">The sequence shown here is derived from an EMBL/GenBank/DDBJ whole genome shotgun (WGS) entry which is preliminary data.</text>
</comment>
<dbReference type="CDD" id="cd00542">
    <property type="entry name" value="Ntn_PVA"/>
    <property type="match status" value="1"/>
</dbReference>
<dbReference type="eggNOG" id="COG3049">
    <property type="taxonomic scope" value="Bacteria"/>
</dbReference>
<feature type="domain" description="Choloylglycine hydrolase/NAAA C-terminal" evidence="3">
    <location>
        <begin position="2"/>
        <end position="312"/>
    </location>
</feature>
<dbReference type="AlphaFoldDB" id="S0L4T8"/>